<dbReference type="AlphaFoldDB" id="A0A9W3KKV3"/>
<organism evidence="1 2">
    <name type="scientific">Bacillus thuringiensis YBT-1518</name>
    <dbReference type="NCBI Taxonomy" id="529122"/>
    <lineage>
        <taxon>Bacteria</taxon>
        <taxon>Bacillati</taxon>
        <taxon>Bacillota</taxon>
        <taxon>Bacilli</taxon>
        <taxon>Bacillales</taxon>
        <taxon>Bacillaceae</taxon>
        <taxon>Bacillus</taxon>
        <taxon>Bacillus cereus group</taxon>
    </lineage>
</organism>
<reference evidence="1 2" key="1">
    <citation type="submission" date="2013-05" db="EMBL/GenBank/DDBJ databases">
        <title>Complete genome sequence of Bacillus thuringiensis YBT-1518, a typical strain with high toxicity to nematode.</title>
        <authorList>
            <person name="Wang P."/>
            <person name="Zhang C."/>
            <person name="Guo M."/>
            <person name="Guo S."/>
            <person name="Zhu Y."/>
            <person name="Zheng J."/>
            <person name="Zhu L."/>
            <person name="Ruan L."/>
            <person name="Peng D."/>
            <person name="Sun M."/>
        </authorList>
    </citation>
    <scope>NUCLEOTIDE SEQUENCE [LARGE SCALE GENOMIC DNA]</scope>
    <source>
        <strain evidence="1 2">YBT-1518</strain>
        <plasmid evidence="1 2">pBMB0230</plasmid>
    </source>
</reference>
<geneLocation type="plasmid" evidence="1 2">
    <name>pBMB0230</name>
</geneLocation>
<keyword evidence="1" id="KW-0614">Plasmid</keyword>
<dbReference type="EMBL" id="CP005937">
    <property type="protein sequence ID" value="AHA75357.1"/>
    <property type="molecule type" value="Genomic_DNA"/>
</dbReference>
<evidence type="ECO:0000313" key="1">
    <source>
        <dbReference type="EMBL" id="AHA75357.1"/>
    </source>
</evidence>
<dbReference type="Proteomes" id="UP000018566">
    <property type="component" value="Plasmid pBMB0230"/>
</dbReference>
<gene>
    <name evidence="1" type="ORF">YBT1518_34511</name>
</gene>
<accession>A0A9W3KKV3</accession>
<proteinExistence type="predicted"/>
<name>A0A9W3KKV3_BACTU</name>
<dbReference type="RefSeq" id="WP_023523677.1">
    <property type="nucleotide sequence ID" value="NC_022875.1"/>
</dbReference>
<evidence type="ECO:0000313" key="2">
    <source>
        <dbReference type="Proteomes" id="UP000018566"/>
    </source>
</evidence>
<dbReference type="KEGG" id="bthu:YBT1518_34511"/>
<sequence>MFSLAVGVVLLVMILSLVWFVAEKLGVFEWIGNVALQIKNIFKEEDNK</sequence>
<protein>
    <submittedName>
        <fullName evidence="1">Uncharacterized protein</fullName>
    </submittedName>
</protein>